<feature type="compositionally biased region" description="Polar residues" evidence="1">
    <location>
        <begin position="1"/>
        <end position="11"/>
    </location>
</feature>
<feature type="compositionally biased region" description="Basic and acidic residues" evidence="1">
    <location>
        <begin position="172"/>
        <end position="197"/>
    </location>
</feature>
<feature type="region of interest" description="Disordered" evidence="1">
    <location>
        <begin position="1"/>
        <end position="22"/>
    </location>
</feature>
<evidence type="ECO:0000313" key="2">
    <source>
        <dbReference type="EMBL" id="KAK7552555.1"/>
    </source>
</evidence>
<feature type="compositionally biased region" description="Acidic residues" evidence="1">
    <location>
        <begin position="86"/>
        <end position="104"/>
    </location>
</feature>
<sequence>MVISRQTQPTSHARPPIRPPNRSSIQQCLSLLETQFTRFTTNGHAALLLLMSVPRASRVAVPACWQGSWARSLPSGRRVLAQRYDNDDDDHNDNDNDADQDETRDETSRWLCKALLLAFSDCILSACLRLCSGLCRGLVGLPNAAAASGLSEADAMAQLIGLPEHFVCSDAETDKDGRRTSDVGRRRHEQANKEDALHTAGQSAVPPSHPRQTKRDEEYDGKSAINLANMHSCFVYPLDADVKKNLHGSETFILPGISSSIFASSVYVSPRVLLQSTGIVAASKDPVWPGCSASVKKLLNMRRCWNSKSRTGKKPKRAKRSVTS</sequence>
<comment type="caution">
    <text evidence="2">The sequence shown here is derived from an EMBL/GenBank/DDBJ whole genome shotgun (WGS) entry which is preliminary data.</text>
</comment>
<name>A0ABR1MLB9_9PEZI</name>
<accession>A0ABR1MLB9</accession>
<gene>
    <name evidence="2" type="ORF">IWX46DRAFT_591776</name>
</gene>
<evidence type="ECO:0000256" key="1">
    <source>
        <dbReference type="SAM" id="MobiDB-lite"/>
    </source>
</evidence>
<dbReference type="EMBL" id="JBBPDW010000005">
    <property type="protein sequence ID" value="KAK7552555.1"/>
    <property type="molecule type" value="Genomic_DNA"/>
</dbReference>
<organism evidence="2 3">
    <name type="scientific">Phyllosticta citricarpa</name>
    <dbReference type="NCBI Taxonomy" id="55181"/>
    <lineage>
        <taxon>Eukaryota</taxon>
        <taxon>Fungi</taxon>
        <taxon>Dikarya</taxon>
        <taxon>Ascomycota</taxon>
        <taxon>Pezizomycotina</taxon>
        <taxon>Dothideomycetes</taxon>
        <taxon>Dothideomycetes incertae sedis</taxon>
        <taxon>Botryosphaeriales</taxon>
        <taxon>Phyllostictaceae</taxon>
        <taxon>Phyllosticta</taxon>
    </lineage>
</organism>
<evidence type="ECO:0000313" key="3">
    <source>
        <dbReference type="Proteomes" id="UP001365128"/>
    </source>
</evidence>
<feature type="region of interest" description="Disordered" evidence="1">
    <location>
        <begin position="171"/>
        <end position="218"/>
    </location>
</feature>
<dbReference type="Proteomes" id="UP001365128">
    <property type="component" value="Unassembled WGS sequence"/>
</dbReference>
<proteinExistence type="predicted"/>
<feature type="region of interest" description="Disordered" evidence="1">
    <location>
        <begin position="84"/>
        <end position="104"/>
    </location>
</feature>
<keyword evidence="3" id="KW-1185">Reference proteome</keyword>
<reference evidence="2 3" key="1">
    <citation type="submission" date="2024-04" db="EMBL/GenBank/DDBJ databases">
        <title>Phyllosticta paracitricarpa is synonymous to the EU quarantine fungus P. citricarpa based on phylogenomic analyses.</title>
        <authorList>
            <consortium name="Lawrence Berkeley National Laboratory"/>
            <person name="Van Ingen-Buijs V.A."/>
            <person name="Van Westerhoven A.C."/>
            <person name="Haridas S."/>
            <person name="Skiadas P."/>
            <person name="Martin F."/>
            <person name="Groenewald J.Z."/>
            <person name="Crous P.W."/>
            <person name="Seidl M.F."/>
        </authorList>
    </citation>
    <scope>NUCLEOTIDE SEQUENCE [LARGE SCALE GENOMIC DNA]</scope>
    <source>
        <strain evidence="2 3">CBS 122670</strain>
    </source>
</reference>
<protein>
    <submittedName>
        <fullName evidence="2">Uncharacterized protein</fullName>
    </submittedName>
</protein>